<dbReference type="Proteomes" id="UP001222027">
    <property type="component" value="Unassembled WGS sequence"/>
</dbReference>
<keyword evidence="2" id="KW-1185">Reference proteome</keyword>
<dbReference type="EMBL" id="JAQQAF010000001">
    <property type="protein sequence ID" value="KAJ8512887.1"/>
    <property type="molecule type" value="Genomic_DNA"/>
</dbReference>
<dbReference type="AlphaFoldDB" id="A0AAV8S0J3"/>
<proteinExistence type="predicted"/>
<evidence type="ECO:0000313" key="2">
    <source>
        <dbReference type="Proteomes" id="UP001222027"/>
    </source>
</evidence>
<evidence type="ECO:0000313" key="1">
    <source>
        <dbReference type="EMBL" id="KAJ8512887.1"/>
    </source>
</evidence>
<accession>A0AAV8S0J3</accession>
<organism evidence="1 2">
    <name type="scientific">Ensete ventricosum</name>
    <name type="common">Abyssinian banana</name>
    <name type="synonym">Musa ensete</name>
    <dbReference type="NCBI Taxonomy" id="4639"/>
    <lineage>
        <taxon>Eukaryota</taxon>
        <taxon>Viridiplantae</taxon>
        <taxon>Streptophyta</taxon>
        <taxon>Embryophyta</taxon>
        <taxon>Tracheophyta</taxon>
        <taxon>Spermatophyta</taxon>
        <taxon>Magnoliopsida</taxon>
        <taxon>Liliopsida</taxon>
        <taxon>Zingiberales</taxon>
        <taxon>Musaceae</taxon>
        <taxon>Ensete</taxon>
    </lineage>
</organism>
<sequence>MLWSRSRLRARGAVALARLLRLPLLVVVVRPLGLIIDDSEKLAFFLFSAGEVSKVARILGGTKTEVAVVGAQWRDGMGQKVMHGLNGPRSFRFEPGLGMAFKLYSLFFGSFIKLQSSHRWLWPPKSPPLSLSHIPLPLCVISSPLEKTQEVKDYLQHTNNG</sequence>
<name>A0AAV8S0J3_ENSVE</name>
<reference evidence="1 2" key="1">
    <citation type="submission" date="2022-12" db="EMBL/GenBank/DDBJ databases">
        <title>Chromosome-scale assembly of the Ensete ventricosum genome.</title>
        <authorList>
            <person name="Dussert Y."/>
            <person name="Stocks J."/>
            <person name="Wendawek A."/>
            <person name="Woldeyes F."/>
            <person name="Nichols R.A."/>
            <person name="Borrell J.S."/>
        </authorList>
    </citation>
    <scope>NUCLEOTIDE SEQUENCE [LARGE SCALE GENOMIC DNA]</scope>
    <source>
        <strain evidence="2">cv. Maze</strain>
        <tissue evidence="1">Seeds</tissue>
    </source>
</reference>
<gene>
    <name evidence="1" type="ORF">OPV22_003321</name>
</gene>
<comment type="caution">
    <text evidence="1">The sequence shown here is derived from an EMBL/GenBank/DDBJ whole genome shotgun (WGS) entry which is preliminary data.</text>
</comment>
<protein>
    <submittedName>
        <fullName evidence="1">Uncharacterized protein</fullName>
    </submittedName>
</protein>